<dbReference type="STRING" id="1577791.Mpt1_c10850"/>
<feature type="transmembrane region" description="Helical" evidence="5">
    <location>
        <begin position="109"/>
        <end position="138"/>
    </location>
</feature>
<dbReference type="EMBL" id="CP010070">
    <property type="protein sequence ID" value="AIZ56952.1"/>
    <property type="molecule type" value="Genomic_DNA"/>
</dbReference>
<evidence type="ECO:0000256" key="3">
    <source>
        <dbReference type="ARBA" id="ARBA00022989"/>
    </source>
</evidence>
<keyword evidence="8" id="KW-1185">Reference proteome</keyword>
<proteinExistence type="predicted"/>
<keyword evidence="3 5" id="KW-1133">Transmembrane helix</keyword>
<evidence type="ECO:0000259" key="6">
    <source>
        <dbReference type="Pfam" id="PF12698"/>
    </source>
</evidence>
<evidence type="ECO:0000256" key="1">
    <source>
        <dbReference type="ARBA" id="ARBA00004141"/>
    </source>
</evidence>
<dbReference type="PANTHER" id="PTHR37305:SF1">
    <property type="entry name" value="MEMBRANE PROTEIN"/>
    <property type="match status" value="1"/>
</dbReference>
<dbReference type="PANTHER" id="PTHR37305">
    <property type="entry name" value="INTEGRAL MEMBRANE PROTEIN-RELATED"/>
    <property type="match status" value="1"/>
</dbReference>
<feature type="domain" description="ABC-2 type transporter transmembrane" evidence="6">
    <location>
        <begin position="62"/>
        <end position="251"/>
    </location>
</feature>
<name>A0A0A7LF57_9ARCH</name>
<keyword evidence="2 5" id="KW-0812">Transmembrane</keyword>
<evidence type="ECO:0000313" key="8">
    <source>
        <dbReference type="Proteomes" id="UP000030787"/>
    </source>
</evidence>
<feature type="transmembrane region" description="Helical" evidence="5">
    <location>
        <begin position="65"/>
        <end position="88"/>
    </location>
</feature>
<dbReference type="HOGENOM" id="CLU_1060150_0_0_2"/>
<evidence type="ECO:0000256" key="5">
    <source>
        <dbReference type="SAM" id="Phobius"/>
    </source>
</evidence>
<accession>A0A0A7LF57</accession>
<dbReference type="GO" id="GO:0140359">
    <property type="term" value="F:ABC-type transporter activity"/>
    <property type="evidence" value="ECO:0007669"/>
    <property type="project" value="InterPro"/>
</dbReference>
<organism evidence="7 8">
    <name type="scientific">Candidatus Methanoplasma termitum</name>
    <dbReference type="NCBI Taxonomy" id="1577791"/>
    <lineage>
        <taxon>Archaea</taxon>
        <taxon>Methanobacteriati</taxon>
        <taxon>Thermoplasmatota</taxon>
        <taxon>Thermoplasmata</taxon>
        <taxon>Methanomassiliicoccales</taxon>
        <taxon>Methanomassiliicoccaceae</taxon>
        <taxon>Candidatus Methanoplasma</taxon>
    </lineage>
</organism>
<gene>
    <name evidence="7" type="ORF">Mpt1_c10850</name>
</gene>
<protein>
    <submittedName>
        <fullName evidence="7">ABC-2 family transporter protein</fullName>
    </submittedName>
</protein>
<sequence>MYVEFDDFRQSYVVAVNEIRKFIRGKKFLAYGVMVTIMFILWTALPFLLGESFNETYGEGRIIPIYLSFMFLMVIIGATLFASSTIVSEYEERTALVLFTRPIKKTSIFLGKIVGCIIVGVLFIALYYLGVAVILQIVDGRIPNEFFKSLGLVLVYIVSASGVSMLISSVLKKSSISAVLTFFTLAMIFSMVSFVISTAGFDPWFMLDQAAHELVPSAFVDGYPVIPMLHVGRAAGVMAIWFVATTVLAWLAFIKREF</sequence>
<dbReference type="InterPro" id="IPR013525">
    <property type="entry name" value="ABC2_TM"/>
</dbReference>
<comment type="subcellular location">
    <subcellularLocation>
        <location evidence="1">Membrane</location>
        <topology evidence="1">Multi-pass membrane protein</topology>
    </subcellularLocation>
</comment>
<dbReference type="OrthoDB" id="53398at2157"/>
<keyword evidence="4 5" id="KW-0472">Membrane</keyword>
<feature type="transmembrane region" description="Helical" evidence="5">
    <location>
        <begin position="234"/>
        <end position="254"/>
    </location>
</feature>
<dbReference type="GO" id="GO:0016020">
    <property type="term" value="C:membrane"/>
    <property type="evidence" value="ECO:0007669"/>
    <property type="project" value="UniProtKB-SubCell"/>
</dbReference>
<feature type="transmembrane region" description="Helical" evidence="5">
    <location>
        <begin position="28"/>
        <end position="45"/>
    </location>
</feature>
<dbReference type="RefSeq" id="WP_082007264.1">
    <property type="nucleotide sequence ID" value="NZ_CP010070.1"/>
</dbReference>
<evidence type="ECO:0000313" key="7">
    <source>
        <dbReference type="EMBL" id="AIZ56952.1"/>
    </source>
</evidence>
<dbReference type="GeneID" id="24818747"/>
<feature type="transmembrane region" description="Helical" evidence="5">
    <location>
        <begin position="150"/>
        <end position="171"/>
    </location>
</feature>
<feature type="transmembrane region" description="Helical" evidence="5">
    <location>
        <begin position="178"/>
        <end position="201"/>
    </location>
</feature>
<dbReference type="KEGG" id="mear:Mpt1_c10850"/>
<dbReference type="Proteomes" id="UP000030787">
    <property type="component" value="Chromosome"/>
</dbReference>
<evidence type="ECO:0000256" key="4">
    <source>
        <dbReference type="ARBA" id="ARBA00023136"/>
    </source>
</evidence>
<dbReference type="AlphaFoldDB" id="A0A0A7LF57"/>
<evidence type="ECO:0000256" key="2">
    <source>
        <dbReference type="ARBA" id="ARBA00022692"/>
    </source>
</evidence>
<reference evidence="7 8" key="1">
    <citation type="journal article" date="2014" name="Appl. Environ. Microbiol.">
        <title>Comparative Genome Analysis of 'Candidatus Methanoplasma termitum' Indicates a New Mode of Energy Metabolism in the Seventh Order of Methanogens.</title>
        <authorList>
            <person name="Lang K."/>
            <person name="Schuldes J."/>
            <person name="Klingl A."/>
            <person name="Poehlein A."/>
            <person name="Daniel R."/>
            <person name="Brune A."/>
        </authorList>
    </citation>
    <scope>NUCLEOTIDE SEQUENCE [LARGE SCALE GENOMIC DNA]</scope>
    <source>
        <strain evidence="8">Mpt1</strain>
    </source>
</reference>
<dbReference type="Pfam" id="PF12698">
    <property type="entry name" value="ABC2_membrane_3"/>
    <property type="match status" value="1"/>
</dbReference>